<reference evidence="1" key="2">
    <citation type="submission" date="2017-11" db="EMBL/GenBank/DDBJ databases">
        <title>Coralsnake Venomics: Analyses of Venom Gland Transcriptomes and Proteomes of Six Brazilian Taxa.</title>
        <authorList>
            <person name="Aird S.D."/>
            <person name="Jorge da Silva N."/>
            <person name="Qiu L."/>
            <person name="Villar-Briones A."/>
            <person name="Aparecida-Saddi V."/>
            <person name="Campos-Telles M.P."/>
            <person name="Grau M."/>
            <person name="Mikheyev A.S."/>
        </authorList>
    </citation>
    <scope>NUCLEOTIDE SEQUENCE</scope>
    <source>
        <tissue evidence="1">Venom_gland</tissue>
    </source>
</reference>
<name>A0A2D4HL96_MICLE</name>
<dbReference type="AlphaFoldDB" id="A0A2D4HL96"/>
<dbReference type="EMBL" id="IACK01039840">
    <property type="protein sequence ID" value="LAA72733.1"/>
    <property type="molecule type" value="Transcribed_RNA"/>
</dbReference>
<accession>A0A2D4HL96</accession>
<proteinExistence type="predicted"/>
<sequence length="99" mass="11058">MPFYKTAIATALRLIYCFTALSNDCDMPATHSGCTKKTGILSLAFWQHHLGMNLASLFLHILQCHMLSMHCDHPSRSYNAIVKLMADSTLTLTLAMKLN</sequence>
<reference evidence="1" key="1">
    <citation type="submission" date="2017-07" db="EMBL/GenBank/DDBJ databases">
        <authorList>
            <person name="Mikheyev A."/>
            <person name="Grau M."/>
        </authorList>
    </citation>
    <scope>NUCLEOTIDE SEQUENCE</scope>
    <source>
        <tissue evidence="1">Venom_gland</tissue>
    </source>
</reference>
<protein>
    <submittedName>
        <fullName evidence="1">Uncharacterized protein</fullName>
    </submittedName>
</protein>
<evidence type="ECO:0000313" key="1">
    <source>
        <dbReference type="EMBL" id="LAA72733.1"/>
    </source>
</evidence>
<organism evidence="1">
    <name type="scientific">Micrurus lemniscatus lemniscatus</name>
    <dbReference type="NCBI Taxonomy" id="129467"/>
    <lineage>
        <taxon>Eukaryota</taxon>
        <taxon>Metazoa</taxon>
        <taxon>Chordata</taxon>
        <taxon>Craniata</taxon>
        <taxon>Vertebrata</taxon>
        <taxon>Euteleostomi</taxon>
        <taxon>Lepidosauria</taxon>
        <taxon>Squamata</taxon>
        <taxon>Bifurcata</taxon>
        <taxon>Unidentata</taxon>
        <taxon>Episquamata</taxon>
        <taxon>Toxicofera</taxon>
        <taxon>Serpentes</taxon>
        <taxon>Colubroidea</taxon>
        <taxon>Elapidae</taxon>
        <taxon>Elapinae</taxon>
        <taxon>Micrurus</taxon>
    </lineage>
</organism>